<feature type="transmembrane region" description="Helical" evidence="1">
    <location>
        <begin position="52"/>
        <end position="78"/>
    </location>
</feature>
<keyword evidence="1" id="KW-1133">Transmembrane helix</keyword>
<protein>
    <submittedName>
        <fullName evidence="2">Uncharacterized protein</fullName>
    </submittedName>
</protein>
<organism evidence="2 3">
    <name type="scientific">Neisseria mucosa (strain ATCC 25996 / DSM 4631 / NCTC 10774 / M26)</name>
    <dbReference type="NCBI Taxonomy" id="546266"/>
    <lineage>
        <taxon>Bacteria</taxon>
        <taxon>Pseudomonadati</taxon>
        <taxon>Pseudomonadota</taxon>
        <taxon>Betaproteobacteria</taxon>
        <taxon>Neisseriales</taxon>
        <taxon>Neisseriaceae</taxon>
        <taxon>Neisseria</taxon>
    </lineage>
</organism>
<accession>D2ZU44</accession>
<keyword evidence="1" id="KW-0472">Membrane</keyword>
<evidence type="ECO:0000313" key="2">
    <source>
        <dbReference type="EMBL" id="EFC89229.1"/>
    </source>
</evidence>
<dbReference type="STRING" id="546266.NEIMUCOT_04132"/>
<reference evidence="2 3" key="1">
    <citation type="submission" date="2009-10" db="EMBL/GenBank/DDBJ databases">
        <authorList>
            <person name="Weinstock G."/>
            <person name="Sodergren E."/>
            <person name="Clifton S."/>
            <person name="Fulton L."/>
            <person name="Fulton B."/>
            <person name="Courtney L."/>
            <person name="Fronick C."/>
            <person name="Harrison M."/>
            <person name="Strong C."/>
            <person name="Farmer C."/>
            <person name="Delahaunty K."/>
            <person name="Markovic C."/>
            <person name="Hall O."/>
            <person name="Minx P."/>
            <person name="Tomlinson C."/>
            <person name="Mitreva M."/>
            <person name="Nelson J."/>
            <person name="Hou S."/>
            <person name="Wollam A."/>
            <person name="Pepin K.H."/>
            <person name="Johnson M."/>
            <person name="Bhonagiri V."/>
            <person name="Nash W.E."/>
            <person name="Warren W."/>
            <person name="Chinwalla A."/>
            <person name="Mardis E.R."/>
            <person name="Wilson R.K."/>
        </authorList>
    </citation>
    <scope>NUCLEOTIDE SEQUENCE [LARGE SCALE GENOMIC DNA]</scope>
    <source>
        <strain evidence="3">ATCC 25996 / DSM 4631 / NCTC 10774 / M26</strain>
    </source>
</reference>
<name>D2ZU44_NEIM2</name>
<evidence type="ECO:0000256" key="1">
    <source>
        <dbReference type="SAM" id="Phobius"/>
    </source>
</evidence>
<evidence type="ECO:0000313" key="3">
    <source>
        <dbReference type="Proteomes" id="UP000003344"/>
    </source>
</evidence>
<proteinExistence type="predicted"/>
<sequence length="82" mass="9595">MSDFLLGVLELFAATWDFLSYGKKRISVLRRAYRHGGRRKVWRVLTGRKMEIAVWLVFVMILAAGMVFAWTIIAWVVWQAFS</sequence>
<dbReference type="AlphaFoldDB" id="D2ZU44"/>
<dbReference type="RefSeq" id="WP_003741499.1">
    <property type="nucleotide sequence ID" value="NZ_ACDX02000003.1"/>
</dbReference>
<dbReference type="EMBL" id="ACDX02000003">
    <property type="protein sequence ID" value="EFC89229.1"/>
    <property type="molecule type" value="Genomic_DNA"/>
</dbReference>
<gene>
    <name evidence="2" type="ORF">NEIMUCOT_04132</name>
</gene>
<dbReference type="Proteomes" id="UP000003344">
    <property type="component" value="Unassembled WGS sequence"/>
</dbReference>
<comment type="caution">
    <text evidence="2">The sequence shown here is derived from an EMBL/GenBank/DDBJ whole genome shotgun (WGS) entry which is preliminary data.</text>
</comment>
<keyword evidence="1" id="KW-0812">Transmembrane</keyword>